<feature type="compositionally biased region" description="Basic residues" evidence="1">
    <location>
        <begin position="13"/>
        <end position="27"/>
    </location>
</feature>
<feature type="region of interest" description="Disordered" evidence="1">
    <location>
        <begin position="1"/>
        <end position="27"/>
    </location>
</feature>
<evidence type="ECO:0000313" key="3">
    <source>
        <dbReference type="Proteomes" id="UP000324222"/>
    </source>
</evidence>
<proteinExistence type="predicted"/>
<reference evidence="2 3" key="1">
    <citation type="submission" date="2019-05" db="EMBL/GenBank/DDBJ databases">
        <title>Another draft genome of Portunus trituberculatus and its Hox gene families provides insights of decapod evolution.</title>
        <authorList>
            <person name="Jeong J.-H."/>
            <person name="Song I."/>
            <person name="Kim S."/>
            <person name="Choi T."/>
            <person name="Kim D."/>
            <person name="Ryu S."/>
            <person name="Kim W."/>
        </authorList>
    </citation>
    <scope>NUCLEOTIDE SEQUENCE [LARGE SCALE GENOMIC DNA]</scope>
    <source>
        <tissue evidence="2">Muscle</tissue>
    </source>
</reference>
<dbReference type="EMBL" id="VSRR010126381">
    <property type="protein sequence ID" value="MPD01269.1"/>
    <property type="molecule type" value="Genomic_DNA"/>
</dbReference>
<keyword evidence="3" id="KW-1185">Reference proteome</keyword>
<name>A0A5B7K872_PORTR</name>
<gene>
    <name evidence="2" type="ORF">E2C01_096788</name>
</gene>
<evidence type="ECO:0000313" key="2">
    <source>
        <dbReference type="EMBL" id="MPD01269.1"/>
    </source>
</evidence>
<dbReference type="AlphaFoldDB" id="A0A5B7K872"/>
<evidence type="ECO:0000256" key="1">
    <source>
        <dbReference type="SAM" id="MobiDB-lite"/>
    </source>
</evidence>
<comment type="caution">
    <text evidence="2">The sequence shown here is derived from an EMBL/GenBank/DDBJ whole genome shotgun (WGS) entry which is preliminary data.</text>
</comment>
<accession>A0A5B7K872</accession>
<sequence>MQRCVRPSPPWTRPRRATWKSRTWRAS</sequence>
<dbReference type="Proteomes" id="UP000324222">
    <property type="component" value="Unassembled WGS sequence"/>
</dbReference>
<protein>
    <submittedName>
        <fullName evidence="2">Uncharacterized protein</fullName>
    </submittedName>
</protein>
<organism evidence="2 3">
    <name type="scientific">Portunus trituberculatus</name>
    <name type="common">Swimming crab</name>
    <name type="synonym">Neptunus trituberculatus</name>
    <dbReference type="NCBI Taxonomy" id="210409"/>
    <lineage>
        <taxon>Eukaryota</taxon>
        <taxon>Metazoa</taxon>
        <taxon>Ecdysozoa</taxon>
        <taxon>Arthropoda</taxon>
        <taxon>Crustacea</taxon>
        <taxon>Multicrustacea</taxon>
        <taxon>Malacostraca</taxon>
        <taxon>Eumalacostraca</taxon>
        <taxon>Eucarida</taxon>
        <taxon>Decapoda</taxon>
        <taxon>Pleocyemata</taxon>
        <taxon>Brachyura</taxon>
        <taxon>Eubrachyura</taxon>
        <taxon>Portunoidea</taxon>
        <taxon>Portunidae</taxon>
        <taxon>Portuninae</taxon>
        <taxon>Portunus</taxon>
    </lineage>
</organism>